<dbReference type="SUPFAM" id="SSF88697">
    <property type="entry name" value="PUA domain-like"/>
    <property type="match status" value="1"/>
</dbReference>
<proteinExistence type="predicted"/>
<sequence length="205" mass="22206">MSDLGSSAVAELPLFPLSTVLLPGGRMGLRIFERRYLDLIRDTMRNQQSFGVVWLAEGGAEVLKPGERQATLAQIGTEAHIADWDQLPDGLLGVVVEGGRRFQLASARQDDTGLYIGEVSWLTEQEDVALPSRSTELHELLQQLGDHPHVQRLGMQLNVETAGALANSLAQLLPLPAADAYQILGIDAPLARLDALHDILDALSS</sequence>
<dbReference type="SMART" id="SM00464">
    <property type="entry name" value="LON"/>
    <property type="match status" value="1"/>
</dbReference>
<dbReference type="Proteomes" id="UP000074119">
    <property type="component" value="Chromosome"/>
</dbReference>
<dbReference type="Gene3D" id="1.10.4060.10">
    <property type="entry name" value="BPP1347 like domain"/>
    <property type="match status" value="1"/>
</dbReference>
<evidence type="ECO:0000313" key="2">
    <source>
        <dbReference type="EMBL" id="AMO69536.1"/>
    </source>
</evidence>
<dbReference type="InterPro" id="IPR046336">
    <property type="entry name" value="Lon_prtase_N_sf"/>
</dbReference>
<dbReference type="PROSITE" id="PS51787">
    <property type="entry name" value="LON_N"/>
    <property type="match status" value="1"/>
</dbReference>
<accession>A0A127M8J7</accession>
<dbReference type="EMBL" id="CP014544">
    <property type="protein sequence ID" value="AMO69536.1"/>
    <property type="molecule type" value="Genomic_DNA"/>
</dbReference>
<evidence type="ECO:0000259" key="1">
    <source>
        <dbReference type="PROSITE" id="PS51787"/>
    </source>
</evidence>
<dbReference type="STRING" id="1470434.AZF00_15070"/>
<feature type="domain" description="Lon N-terminal" evidence="1">
    <location>
        <begin position="9"/>
        <end position="204"/>
    </location>
</feature>
<reference evidence="2 3" key="1">
    <citation type="submission" date="2015-12" db="EMBL/GenBank/DDBJ databases">
        <authorList>
            <person name="Shamseldin A."/>
            <person name="Moawad H."/>
            <person name="Abd El-Rahim W.M."/>
            <person name="Sadowsky M.J."/>
        </authorList>
    </citation>
    <scope>NUCLEOTIDE SEQUENCE [LARGE SCALE GENOMIC DNA]</scope>
    <source>
        <strain evidence="2 3">SM2</strain>
    </source>
</reference>
<dbReference type="PANTHER" id="PTHR46732:SF8">
    <property type="entry name" value="ATP-DEPENDENT PROTEASE LA (LON) DOMAIN PROTEIN"/>
    <property type="match status" value="1"/>
</dbReference>
<dbReference type="InterPro" id="IPR003111">
    <property type="entry name" value="Lon_prtase_N"/>
</dbReference>
<dbReference type="Gene3D" id="2.30.130.40">
    <property type="entry name" value="LON domain-like"/>
    <property type="match status" value="1"/>
</dbReference>
<dbReference type="InterPro" id="IPR015947">
    <property type="entry name" value="PUA-like_sf"/>
</dbReference>
<gene>
    <name evidence="2" type="ORF">AZF00_15070</name>
</gene>
<dbReference type="Pfam" id="PF02190">
    <property type="entry name" value="LON_substr_bdg"/>
    <property type="match status" value="1"/>
</dbReference>
<dbReference type="PANTHER" id="PTHR46732">
    <property type="entry name" value="ATP-DEPENDENT PROTEASE LA (LON) DOMAIN PROTEIN"/>
    <property type="match status" value="1"/>
</dbReference>
<dbReference type="KEGG" id="zal:AZF00_15070"/>
<protein>
    <recommendedName>
        <fullName evidence="1">Lon N-terminal domain-containing protein</fullName>
    </recommendedName>
</protein>
<name>A0A127M8J7_9GAMM</name>
<organism evidence="2 3">
    <name type="scientific">Zhongshania aliphaticivorans</name>
    <dbReference type="NCBI Taxonomy" id="1470434"/>
    <lineage>
        <taxon>Bacteria</taxon>
        <taxon>Pseudomonadati</taxon>
        <taxon>Pseudomonadota</taxon>
        <taxon>Gammaproteobacteria</taxon>
        <taxon>Cellvibrionales</taxon>
        <taxon>Spongiibacteraceae</taxon>
        <taxon>Zhongshania</taxon>
    </lineage>
</organism>
<evidence type="ECO:0000313" key="3">
    <source>
        <dbReference type="Proteomes" id="UP000074119"/>
    </source>
</evidence>
<dbReference type="AlphaFoldDB" id="A0A127M8J7"/>
<dbReference type="RefSeq" id="WP_008251739.1">
    <property type="nucleotide sequence ID" value="NZ_CP014544.1"/>
</dbReference>